<dbReference type="PANTHER" id="PTHR33983:SF1">
    <property type="entry name" value="OS07G0185900 PROTEIN"/>
    <property type="match status" value="1"/>
</dbReference>
<name>A0ABR2F9W4_9ROSI</name>
<gene>
    <name evidence="2" type="ORF">V6N12_062808</name>
</gene>
<dbReference type="PANTHER" id="PTHR33983">
    <property type="entry name" value="OS07G0185900 PROTEIN"/>
    <property type="match status" value="1"/>
</dbReference>
<proteinExistence type="predicted"/>
<feature type="region of interest" description="Disordered" evidence="1">
    <location>
        <begin position="39"/>
        <end position="64"/>
    </location>
</feature>
<comment type="caution">
    <text evidence="2">The sequence shown here is derived from an EMBL/GenBank/DDBJ whole genome shotgun (WGS) entry which is preliminary data.</text>
</comment>
<accession>A0ABR2F9W4</accession>
<sequence length="92" mass="10223">MGKYVELLDAAVRIAARFHSHFPQTGRLYYHPPSLTPKSEGRRYCDHISTGGSVNSNKKNQLQDSHLNPKATFGAKDAMPLDSAQFIVYSVS</sequence>
<dbReference type="EMBL" id="JBBPBM010000007">
    <property type="protein sequence ID" value="KAK8575132.1"/>
    <property type="molecule type" value="Genomic_DNA"/>
</dbReference>
<dbReference type="Proteomes" id="UP001472677">
    <property type="component" value="Unassembled WGS sequence"/>
</dbReference>
<keyword evidence="3" id="KW-1185">Reference proteome</keyword>
<protein>
    <submittedName>
        <fullName evidence="2">Uncharacterized protein</fullName>
    </submittedName>
</protein>
<organism evidence="2 3">
    <name type="scientific">Hibiscus sabdariffa</name>
    <name type="common">roselle</name>
    <dbReference type="NCBI Taxonomy" id="183260"/>
    <lineage>
        <taxon>Eukaryota</taxon>
        <taxon>Viridiplantae</taxon>
        <taxon>Streptophyta</taxon>
        <taxon>Embryophyta</taxon>
        <taxon>Tracheophyta</taxon>
        <taxon>Spermatophyta</taxon>
        <taxon>Magnoliopsida</taxon>
        <taxon>eudicotyledons</taxon>
        <taxon>Gunneridae</taxon>
        <taxon>Pentapetalae</taxon>
        <taxon>rosids</taxon>
        <taxon>malvids</taxon>
        <taxon>Malvales</taxon>
        <taxon>Malvaceae</taxon>
        <taxon>Malvoideae</taxon>
        <taxon>Hibiscus</taxon>
    </lineage>
</organism>
<reference evidence="2 3" key="1">
    <citation type="journal article" date="2024" name="G3 (Bethesda)">
        <title>Genome assembly of Hibiscus sabdariffa L. provides insights into metabolisms of medicinal natural products.</title>
        <authorList>
            <person name="Kim T."/>
        </authorList>
    </citation>
    <scope>NUCLEOTIDE SEQUENCE [LARGE SCALE GENOMIC DNA]</scope>
    <source>
        <strain evidence="2">TK-2024</strain>
        <tissue evidence="2">Old leaves</tissue>
    </source>
</reference>
<evidence type="ECO:0000256" key="1">
    <source>
        <dbReference type="SAM" id="MobiDB-lite"/>
    </source>
</evidence>
<evidence type="ECO:0000313" key="3">
    <source>
        <dbReference type="Proteomes" id="UP001472677"/>
    </source>
</evidence>
<feature type="compositionally biased region" description="Polar residues" evidence="1">
    <location>
        <begin position="50"/>
        <end position="64"/>
    </location>
</feature>
<evidence type="ECO:0000313" key="2">
    <source>
        <dbReference type="EMBL" id="KAK8575132.1"/>
    </source>
</evidence>